<dbReference type="EMBL" id="BK032584">
    <property type="protein sequence ID" value="DAF49566.1"/>
    <property type="molecule type" value="Genomic_DNA"/>
</dbReference>
<accession>A0A8S5SF49</accession>
<organism evidence="1">
    <name type="scientific">Siphoviridae sp. ct4085</name>
    <dbReference type="NCBI Taxonomy" id="2827774"/>
    <lineage>
        <taxon>Viruses</taxon>
        <taxon>Duplodnaviria</taxon>
        <taxon>Heunggongvirae</taxon>
        <taxon>Uroviricota</taxon>
        <taxon>Caudoviricetes</taxon>
    </lineage>
</organism>
<reference evidence="1" key="1">
    <citation type="journal article" date="2021" name="Proc. Natl. Acad. Sci. U.S.A.">
        <title>A Catalog of Tens of Thousands of Viruses from Human Metagenomes Reveals Hidden Associations with Chronic Diseases.</title>
        <authorList>
            <person name="Tisza M.J."/>
            <person name="Buck C.B."/>
        </authorList>
    </citation>
    <scope>NUCLEOTIDE SEQUENCE</scope>
    <source>
        <strain evidence="1">Ct4085</strain>
    </source>
</reference>
<sequence length="77" mass="9062">MDMRIKVQWTEFNQMAYRIALETYPEANPKDFEHTYEGDVIDKYHTFWGTPKFVVAKPNGEIVSVTMTDCRVLETEV</sequence>
<proteinExistence type="predicted"/>
<protein>
    <submittedName>
        <fullName evidence="1">Uncharacterized protein</fullName>
    </submittedName>
</protein>
<name>A0A8S5SF49_9CAUD</name>
<evidence type="ECO:0000313" key="1">
    <source>
        <dbReference type="EMBL" id="DAF49566.1"/>
    </source>
</evidence>